<dbReference type="Gene3D" id="3.30.730.10">
    <property type="entry name" value="AP2/ERF domain"/>
    <property type="match status" value="1"/>
</dbReference>
<evidence type="ECO:0000256" key="1">
    <source>
        <dbReference type="ARBA" id="ARBA00004123"/>
    </source>
</evidence>
<reference evidence="8 9" key="1">
    <citation type="submission" date="2023-05" db="EMBL/GenBank/DDBJ databases">
        <title>A 100% complete, gapless, phased diploid assembly of the Scenedesmus obliquus UTEX 3031 genome.</title>
        <authorList>
            <person name="Biondi T.C."/>
            <person name="Hanschen E.R."/>
            <person name="Kwon T."/>
            <person name="Eng W."/>
            <person name="Kruse C.P.S."/>
            <person name="Koehler S.I."/>
            <person name="Kunde Y."/>
            <person name="Gleasner C.D."/>
            <person name="You Mak K.T."/>
            <person name="Polle J."/>
            <person name="Hovde B.T."/>
            <person name="Starkenburg S.R."/>
        </authorList>
    </citation>
    <scope>NUCLEOTIDE SEQUENCE [LARGE SCALE GENOMIC DNA]</scope>
    <source>
        <strain evidence="8 9">DOE0152z</strain>
    </source>
</reference>
<evidence type="ECO:0000256" key="4">
    <source>
        <dbReference type="ARBA" id="ARBA00023163"/>
    </source>
</evidence>
<dbReference type="InterPro" id="IPR029063">
    <property type="entry name" value="SAM-dependent_MTases_sf"/>
</dbReference>
<keyword evidence="2" id="KW-0805">Transcription regulation</keyword>
<dbReference type="EMBL" id="CP126209">
    <property type="protein sequence ID" value="WIA10859.1"/>
    <property type="molecule type" value="Genomic_DNA"/>
</dbReference>
<evidence type="ECO:0000259" key="7">
    <source>
        <dbReference type="PROSITE" id="PS51032"/>
    </source>
</evidence>
<keyword evidence="5" id="KW-0539">Nucleus</keyword>
<dbReference type="InterPro" id="IPR016177">
    <property type="entry name" value="DNA-bd_dom_sf"/>
</dbReference>
<name>A0ABY8TP10_TETOB</name>
<feature type="region of interest" description="Disordered" evidence="6">
    <location>
        <begin position="311"/>
        <end position="338"/>
    </location>
</feature>
<dbReference type="SUPFAM" id="SSF53335">
    <property type="entry name" value="S-adenosyl-L-methionine-dependent methyltransferases"/>
    <property type="match status" value="1"/>
</dbReference>
<evidence type="ECO:0000256" key="6">
    <source>
        <dbReference type="SAM" id="MobiDB-lite"/>
    </source>
</evidence>
<dbReference type="Pfam" id="PF13392">
    <property type="entry name" value="HNH_3"/>
    <property type="match status" value="1"/>
</dbReference>
<dbReference type="PANTHER" id="PTHR37909:SF1">
    <property type="entry name" value="S-ADENOSYL-L-METHIONINE-DEPENDENT METHYLTRANSFERASES SUPERFAMILY PROTEIN"/>
    <property type="match status" value="1"/>
</dbReference>
<keyword evidence="4" id="KW-0804">Transcription</keyword>
<proteinExistence type="predicted"/>
<dbReference type="PANTHER" id="PTHR37909">
    <property type="entry name" value="S-ADENOSYL-L-METHIONINE-DEPENDENT METHYLTRANSFERASES SUPERFAMILY PROTEIN"/>
    <property type="match status" value="1"/>
</dbReference>
<dbReference type="InterPro" id="IPR003615">
    <property type="entry name" value="HNH_nuc"/>
</dbReference>
<evidence type="ECO:0000313" key="8">
    <source>
        <dbReference type="EMBL" id="WIA10859.1"/>
    </source>
</evidence>
<dbReference type="Pfam" id="PF13578">
    <property type="entry name" value="Methyltransf_24"/>
    <property type="match status" value="1"/>
</dbReference>
<dbReference type="InterPro" id="IPR044925">
    <property type="entry name" value="His-Me_finger_sf"/>
</dbReference>
<dbReference type="Proteomes" id="UP001244341">
    <property type="component" value="Chromosome 2b"/>
</dbReference>
<accession>A0ABY8TP10</accession>
<dbReference type="Gene3D" id="3.90.75.20">
    <property type="match status" value="2"/>
</dbReference>
<dbReference type="SMART" id="SM00380">
    <property type="entry name" value="AP2"/>
    <property type="match status" value="1"/>
</dbReference>
<protein>
    <recommendedName>
        <fullName evidence="7">AP2/ERF domain-containing protein</fullName>
    </recommendedName>
</protein>
<keyword evidence="9" id="KW-1185">Reference proteome</keyword>
<dbReference type="Gene3D" id="3.40.50.150">
    <property type="entry name" value="Vaccinia Virus protein VP39"/>
    <property type="match status" value="1"/>
</dbReference>
<dbReference type="InterPro" id="IPR001471">
    <property type="entry name" value="AP2/ERF_dom"/>
</dbReference>
<evidence type="ECO:0000256" key="3">
    <source>
        <dbReference type="ARBA" id="ARBA00023125"/>
    </source>
</evidence>
<dbReference type="SUPFAM" id="SSF54060">
    <property type="entry name" value="His-Me finger endonucleases"/>
    <property type="match status" value="2"/>
</dbReference>
<evidence type="ECO:0000256" key="2">
    <source>
        <dbReference type="ARBA" id="ARBA00023015"/>
    </source>
</evidence>
<comment type="subcellular location">
    <subcellularLocation>
        <location evidence="1">Nucleus</location>
    </subcellularLocation>
</comment>
<feature type="compositionally biased region" description="Polar residues" evidence="6">
    <location>
        <begin position="311"/>
        <end position="332"/>
    </location>
</feature>
<keyword evidence="3" id="KW-0238">DNA-binding</keyword>
<sequence>MMHGAIIKVPVGGTPPANFGSECLVCSRGYELVKSLPLKWRHDGYVAIIAEGKPHSMHIYLVTNLVMLLSGGIPKGHVVHHINGNRCDNRLANLEVVSYATNAQARRKASNCSSKYIGVHKRGSKWYTHIMRNNVTHSLGTFASEHAAARAYDRAALAVHGPHAAVSGLLGRAETARVLSRRDAYMPRPPKPNARGDGNRKRLLEASADPEACCGPILRGSDGSTALLPLRGKCAAGRYTMVSDRGWRMAAMYSWQCHSIRGKEYVKGRVLLGEQGTWCTVLLHRFLMGCTPHDGRIIDHLDGDGLNNTDSNLRDTTASGNARNKSSKAGSSSEHKGVSWHKRKNKWIASISIGGRLKHLGLYLVDLFAGLMFSGDQDGNNGRTLDLAQALPGLIMHFAGDHRVSILQDRSDFFLAAIPDRCLDIVYIDADHSYEAVSRDLDLALRKVRSGGYVCGHDYEMNMSKACTYYDFGVRRAVDEFCALHGLEICAKGMDGCVSFCIRLP</sequence>
<dbReference type="PROSITE" id="PS51032">
    <property type="entry name" value="AP2_ERF"/>
    <property type="match status" value="1"/>
</dbReference>
<evidence type="ECO:0000256" key="5">
    <source>
        <dbReference type="ARBA" id="ARBA00023242"/>
    </source>
</evidence>
<dbReference type="InterPro" id="IPR036955">
    <property type="entry name" value="AP2/ERF_dom_sf"/>
</dbReference>
<organism evidence="8 9">
    <name type="scientific">Tetradesmus obliquus</name>
    <name type="common">Green alga</name>
    <name type="synonym">Acutodesmus obliquus</name>
    <dbReference type="NCBI Taxonomy" id="3088"/>
    <lineage>
        <taxon>Eukaryota</taxon>
        <taxon>Viridiplantae</taxon>
        <taxon>Chlorophyta</taxon>
        <taxon>core chlorophytes</taxon>
        <taxon>Chlorophyceae</taxon>
        <taxon>CS clade</taxon>
        <taxon>Sphaeropleales</taxon>
        <taxon>Scenedesmaceae</taxon>
        <taxon>Tetradesmus</taxon>
    </lineage>
</organism>
<gene>
    <name evidence="8" type="ORF">OEZ85_011025</name>
</gene>
<evidence type="ECO:0000313" key="9">
    <source>
        <dbReference type="Proteomes" id="UP001244341"/>
    </source>
</evidence>
<feature type="domain" description="AP2/ERF" evidence="7">
    <location>
        <begin position="115"/>
        <end position="173"/>
    </location>
</feature>
<dbReference type="SUPFAM" id="SSF54171">
    <property type="entry name" value="DNA-binding domain"/>
    <property type="match status" value="1"/>
</dbReference>